<reference evidence="1 2" key="1">
    <citation type="submission" date="2019-09" db="EMBL/GenBank/DDBJ databases">
        <authorList>
            <person name="Ou C."/>
        </authorList>
    </citation>
    <scope>NUCLEOTIDE SEQUENCE [LARGE SCALE GENOMIC DNA]</scope>
    <source>
        <strain evidence="1">S2</strain>
        <tissue evidence="1">Leaf</tissue>
    </source>
</reference>
<evidence type="ECO:0000313" key="1">
    <source>
        <dbReference type="EMBL" id="KAB2620973.1"/>
    </source>
</evidence>
<comment type="caution">
    <text evidence="1">The sequence shown here is derived from an EMBL/GenBank/DDBJ whole genome shotgun (WGS) entry which is preliminary data.</text>
</comment>
<gene>
    <name evidence="1" type="ORF">D8674_043101</name>
</gene>
<protein>
    <submittedName>
        <fullName evidence="1">Uncharacterized protein</fullName>
    </submittedName>
</protein>
<dbReference type="Proteomes" id="UP000327157">
    <property type="component" value="Unassembled WGS sequence"/>
</dbReference>
<dbReference type="EMBL" id="SMOL01000264">
    <property type="protein sequence ID" value="KAB2620973.1"/>
    <property type="molecule type" value="Genomic_DNA"/>
</dbReference>
<proteinExistence type="predicted"/>
<evidence type="ECO:0000313" key="2">
    <source>
        <dbReference type="Proteomes" id="UP000327157"/>
    </source>
</evidence>
<organism evidence="1 2">
    <name type="scientific">Pyrus ussuriensis x Pyrus communis</name>
    <dbReference type="NCBI Taxonomy" id="2448454"/>
    <lineage>
        <taxon>Eukaryota</taxon>
        <taxon>Viridiplantae</taxon>
        <taxon>Streptophyta</taxon>
        <taxon>Embryophyta</taxon>
        <taxon>Tracheophyta</taxon>
        <taxon>Spermatophyta</taxon>
        <taxon>Magnoliopsida</taxon>
        <taxon>eudicotyledons</taxon>
        <taxon>Gunneridae</taxon>
        <taxon>Pentapetalae</taxon>
        <taxon>rosids</taxon>
        <taxon>fabids</taxon>
        <taxon>Rosales</taxon>
        <taxon>Rosaceae</taxon>
        <taxon>Amygdaloideae</taxon>
        <taxon>Maleae</taxon>
        <taxon>Pyrus</taxon>
    </lineage>
</organism>
<dbReference type="Gene3D" id="3.30.9.10">
    <property type="entry name" value="D-Amino Acid Oxidase, subunit A, domain 2"/>
    <property type="match status" value="1"/>
</dbReference>
<name>A0A5N5H2Q6_9ROSA</name>
<keyword evidence="2" id="KW-1185">Reference proteome</keyword>
<dbReference type="AlphaFoldDB" id="A0A5N5H2Q6"/>
<dbReference type="OrthoDB" id="498204at2759"/>
<reference evidence="1 2" key="2">
    <citation type="submission" date="2019-11" db="EMBL/GenBank/DDBJ databases">
        <title>A de novo genome assembly of a pear dwarfing rootstock.</title>
        <authorList>
            <person name="Wang F."/>
            <person name="Wang J."/>
            <person name="Li S."/>
            <person name="Zhang Y."/>
            <person name="Fang M."/>
            <person name="Ma L."/>
            <person name="Zhao Y."/>
            <person name="Jiang S."/>
        </authorList>
    </citation>
    <scope>NUCLEOTIDE SEQUENCE [LARGE SCALE GENOMIC DNA]</scope>
    <source>
        <strain evidence="1">S2</strain>
        <tissue evidence="1">Leaf</tissue>
    </source>
</reference>
<accession>A0A5N5H2Q6</accession>
<sequence>MEVGYVDHQTANPLPSISTSEFLNQDEQTLSVSMTATMDTMGNIILGSSRQFAGFCTKLEESLISRIWERAGEFLPKLKEKPLSDISKSTEVRALGTAEMVTDMVLGNSEKINSAPFTVHGRC</sequence>